<dbReference type="AlphaFoldDB" id="A0AB38ZHC2"/>
<dbReference type="Pfam" id="PF00420">
    <property type="entry name" value="Oxidored_q2"/>
    <property type="match status" value="1"/>
</dbReference>
<dbReference type="EMBL" id="MZ853174">
    <property type="protein sequence ID" value="WZD61925.1"/>
    <property type="molecule type" value="Genomic_DNA"/>
</dbReference>
<protein>
    <recommendedName>
        <fullName evidence="3">NADH-ubiquinone oxidoreductase chain 4L</fullName>
    </recommendedName>
    <alternativeName>
        <fullName evidence="9">NADH dehydrogenase subunit 4L</fullName>
    </alternativeName>
</protein>
<evidence type="ECO:0000313" key="11">
    <source>
        <dbReference type="EMBL" id="WZD61925.1"/>
    </source>
</evidence>
<evidence type="ECO:0000256" key="3">
    <source>
        <dbReference type="ARBA" id="ARBA00016612"/>
    </source>
</evidence>
<keyword evidence="6" id="KW-1133">Transmembrane helix</keyword>
<accession>A0AB38ZHC2</accession>
<evidence type="ECO:0000256" key="7">
    <source>
        <dbReference type="ARBA" id="ARBA00023027"/>
    </source>
</evidence>
<keyword evidence="8" id="KW-0472">Membrane</keyword>
<dbReference type="GO" id="GO:0008137">
    <property type="term" value="F:NADH dehydrogenase (ubiquinone) activity"/>
    <property type="evidence" value="ECO:0007669"/>
    <property type="project" value="UniProtKB-EC"/>
</dbReference>
<keyword evidence="4" id="KW-0812">Transmembrane</keyword>
<reference evidence="11" key="1">
    <citation type="submission" date="2021-08" db="EMBL/GenBank/DDBJ databases">
        <authorList>
            <person name="Wang X."/>
            <person name="Dai R."/>
        </authorList>
    </citation>
    <scope>NUCLEOTIDE SEQUENCE</scope>
</reference>
<organism evidence="11">
    <name type="scientific">Ledropsis sp. 1 XYW-2023a</name>
    <dbReference type="NCBI Taxonomy" id="3078463"/>
    <lineage>
        <taxon>Eukaryota</taxon>
        <taxon>Metazoa</taxon>
        <taxon>Ecdysozoa</taxon>
        <taxon>Arthropoda</taxon>
        <taxon>Hexapoda</taxon>
        <taxon>Insecta</taxon>
        <taxon>Pterygota</taxon>
        <taxon>Neoptera</taxon>
        <taxon>Paraneoptera</taxon>
        <taxon>Hemiptera</taxon>
        <taxon>Auchenorrhyncha</taxon>
        <taxon>Membracoidea</taxon>
        <taxon>Cicadellidae</taxon>
        <taxon>Ledrinae</taxon>
        <taxon>Ledropsis</taxon>
    </lineage>
</organism>
<evidence type="ECO:0000256" key="1">
    <source>
        <dbReference type="ARBA" id="ARBA00004141"/>
    </source>
</evidence>
<proteinExistence type="inferred from homology"/>
<geneLocation type="mitochondrion" evidence="11"/>
<comment type="subcellular location">
    <subcellularLocation>
        <location evidence="1">Membrane</location>
        <topology evidence="1">Multi-pass membrane protein</topology>
    </subcellularLocation>
</comment>
<dbReference type="InterPro" id="IPR039428">
    <property type="entry name" value="NUOK/Mnh_C1-like"/>
</dbReference>
<evidence type="ECO:0000256" key="4">
    <source>
        <dbReference type="ARBA" id="ARBA00022692"/>
    </source>
</evidence>
<evidence type="ECO:0000256" key="10">
    <source>
        <dbReference type="ARBA" id="ARBA00049551"/>
    </source>
</evidence>
<evidence type="ECO:0000256" key="5">
    <source>
        <dbReference type="ARBA" id="ARBA00022967"/>
    </source>
</evidence>
<keyword evidence="11" id="KW-0496">Mitochondrion</keyword>
<evidence type="ECO:0000256" key="2">
    <source>
        <dbReference type="ARBA" id="ARBA00010519"/>
    </source>
</evidence>
<name>A0AB38ZHC2_9HEMI</name>
<dbReference type="Gene3D" id="1.10.287.3510">
    <property type="match status" value="1"/>
</dbReference>
<gene>
    <name evidence="11" type="primary">ND4L</name>
</gene>
<comment type="similarity">
    <text evidence="2">Belongs to the complex I subunit 4L family.</text>
</comment>
<evidence type="ECO:0000256" key="8">
    <source>
        <dbReference type="ARBA" id="ARBA00023136"/>
    </source>
</evidence>
<keyword evidence="7" id="KW-0520">NAD</keyword>
<evidence type="ECO:0000256" key="9">
    <source>
        <dbReference type="ARBA" id="ARBA00031586"/>
    </source>
</evidence>
<keyword evidence="5" id="KW-1278">Translocase</keyword>
<comment type="catalytic activity">
    <reaction evidence="10">
        <text>a ubiquinone + NADH + 5 H(+)(in) = a ubiquinol + NAD(+) + 4 H(+)(out)</text>
        <dbReference type="Rhea" id="RHEA:29091"/>
        <dbReference type="Rhea" id="RHEA-COMP:9565"/>
        <dbReference type="Rhea" id="RHEA-COMP:9566"/>
        <dbReference type="ChEBI" id="CHEBI:15378"/>
        <dbReference type="ChEBI" id="CHEBI:16389"/>
        <dbReference type="ChEBI" id="CHEBI:17976"/>
        <dbReference type="ChEBI" id="CHEBI:57540"/>
        <dbReference type="ChEBI" id="CHEBI:57945"/>
        <dbReference type="EC" id="7.1.1.2"/>
    </reaction>
</comment>
<dbReference type="GO" id="GO:0016020">
    <property type="term" value="C:membrane"/>
    <property type="evidence" value="ECO:0007669"/>
    <property type="project" value="UniProtKB-SubCell"/>
</dbReference>
<evidence type="ECO:0000256" key="6">
    <source>
        <dbReference type="ARBA" id="ARBA00022989"/>
    </source>
</evidence>
<sequence length="91" mass="10688">MKFVSMYIFLMSMTSLLMMRKHTLMALISLEFMMMSALMVIMMYCLMTKSSLYTFMFMMTLLVCEGVLGLSIMVNMIRCQGNDFMNSMFSW</sequence>